<evidence type="ECO:0000256" key="1">
    <source>
        <dbReference type="RuleBase" id="RU363044"/>
    </source>
</evidence>
<keyword evidence="1" id="KW-0378">Hydrolase</keyword>
<dbReference type="EMBL" id="CAVMBE010000098">
    <property type="protein sequence ID" value="CAK4033949.1"/>
    <property type="molecule type" value="Genomic_DNA"/>
</dbReference>
<dbReference type="Pfam" id="PF05970">
    <property type="entry name" value="PIF1"/>
    <property type="match status" value="1"/>
</dbReference>
<reference evidence="5" key="1">
    <citation type="submission" date="2023-11" db="EMBL/GenBank/DDBJ databases">
        <authorList>
            <person name="Alioto T."/>
            <person name="Alioto T."/>
            <person name="Gomez Garrido J."/>
        </authorList>
    </citation>
    <scope>NUCLEOTIDE SEQUENCE</scope>
</reference>
<dbReference type="GO" id="GO:0000723">
    <property type="term" value="P:telomere maintenance"/>
    <property type="evidence" value="ECO:0007669"/>
    <property type="project" value="InterPro"/>
</dbReference>
<dbReference type="GO" id="GO:0006281">
    <property type="term" value="P:DNA repair"/>
    <property type="evidence" value="ECO:0007669"/>
    <property type="project" value="UniProtKB-KW"/>
</dbReference>
<feature type="compositionally biased region" description="Polar residues" evidence="2">
    <location>
        <begin position="235"/>
        <end position="249"/>
    </location>
</feature>
<dbReference type="InterPro" id="IPR022617">
    <property type="entry name" value="Rad60/SUMO-like_dom"/>
</dbReference>
<protein>
    <recommendedName>
        <fullName evidence="1">ATP-dependent DNA helicase</fullName>
        <ecNumber evidence="1">5.6.2.3</ecNumber>
    </recommendedName>
</protein>
<dbReference type="GO" id="GO:0016787">
    <property type="term" value="F:hydrolase activity"/>
    <property type="evidence" value="ECO:0007669"/>
    <property type="project" value="UniProtKB-KW"/>
</dbReference>
<sequence length="1146" mass="125889">MATIATNGSDLVSYIVPGAPHLGVAPHSGALVVVPDGLGGVKSYGWFTAACCRIISQDSTQLELCFKQGLLSFSVFEKACKHLGATCGAPDVQTWQERLSMGSSIMQQYTSISAEEQLIWLKRDVEFRKSFQPTLQSSLQSVNAILATSQFTNPQEQQFHSDSGAAICALIQLNDQQIAHIKDTQSKVLAILPGDTAAKLAGPCYSAPGRNVPAPGQSSTLQPAVERPPLVPISANANHSMESGFQNSETLKRRREDEAPKAKSEVISLLEESDDEDALQGQADALNAKIAAIRARTAHEDQLVPSKKPKTRGKAIQQPQPSEVTAQLSVVSNTPQAGQSAEPEWLPKPPLTATNRFDPNERKLEGNHADGIANASQFACISPQESSRASAGAMEQPQPSTGPSTATRPSVTRTKLKLRTQGHASVWIEPSNETRARKVIQVGKAQFKISTQQSAHLVFRGQRLDPDQRIGSLHAKDCDAIDLIVSNRHTDALKSQGNACSAQKIPASKNESIPPPAPPTTLSLWFEDNSVRFSRLPDCLSKQGKHLFRGSSQAASENASPAPALASPAPATPVPATPQPVIDLTSGALVPPDQPQPAPRNEPVLCQEQQEVVDLILAGKNVFYTGSAGCGKSTVLKSFVPKLRELGKEVRIVAPTGKAALDINGSTTWTFAGWTPLHMKKPLVDLRKAAHGTFVRRRLVRTDVLVIDEISMVENHMLERLSAIMKEARGDDRAFGGVQLVVTGDFCQLPPVKPFQHCITCGREQPRRMAADGRVVYRCPQHGDRFDDDKWAFRSAAWEECKFKHINLTNIHRQSDEVFIKILQKLRVGSALTQADRELLMNHTCNIDNAVKLFPTRNEVMRINQSEFDKLTTAKLGYTCLDHFRWNEEKHPHLRSKGDRQPYDNSLIALREHRMDNFVELRKDMLVVLLVNLDIKLGLVNGSQGKIVDFEPYDPAKLPKASRDSGGIGSSSKSARPGYSSTQRSRGRRDGSMEPPESYESGELRGEYAALRETQIREFILQDRNKSKMWPVVEFDNGLRRTIYAECTVNELGDVEPGQQRDYTLLARTQIPLVAAWAMTIHKSQGMTLNRVMVDLGKSFEEGQEYVALSRARALDGLKVLSLGDGVGKGGNAQVKQFLWEKFKLR</sequence>
<keyword evidence="1" id="KW-0227">DNA damage</keyword>
<feature type="compositionally biased region" description="Basic and acidic residues" evidence="2">
    <location>
        <begin position="358"/>
        <end position="367"/>
    </location>
</feature>
<dbReference type="Proteomes" id="UP001296104">
    <property type="component" value="Unassembled WGS sequence"/>
</dbReference>
<dbReference type="Gene3D" id="3.40.50.300">
    <property type="entry name" value="P-loop containing nucleotide triphosphate hydrolases"/>
    <property type="match status" value="2"/>
</dbReference>
<dbReference type="EC" id="5.6.2.3" evidence="1"/>
<dbReference type="InterPro" id="IPR010285">
    <property type="entry name" value="DNA_helicase_pif1-like_DEAD"/>
</dbReference>
<dbReference type="InterPro" id="IPR051055">
    <property type="entry name" value="PIF1_helicase"/>
</dbReference>
<dbReference type="GO" id="GO:0005524">
    <property type="term" value="F:ATP binding"/>
    <property type="evidence" value="ECO:0007669"/>
    <property type="project" value="UniProtKB-KW"/>
</dbReference>
<dbReference type="AlphaFoldDB" id="A0AAI8Z7L6"/>
<evidence type="ECO:0000313" key="5">
    <source>
        <dbReference type="EMBL" id="CAK4033949.1"/>
    </source>
</evidence>
<keyword evidence="1" id="KW-0233">DNA recombination</keyword>
<dbReference type="PANTHER" id="PTHR47642">
    <property type="entry name" value="ATP-DEPENDENT DNA HELICASE"/>
    <property type="match status" value="1"/>
</dbReference>
<feature type="compositionally biased region" description="Basic and acidic residues" evidence="2">
    <location>
        <begin position="250"/>
        <end position="264"/>
    </location>
</feature>
<dbReference type="SUPFAM" id="SSF52540">
    <property type="entry name" value="P-loop containing nucleoside triphosphate hydrolases"/>
    <property type="match status" value="2"/>
</dbReference>
<keyword evidence="6" id="KW-1185">Reference proteome</keyword>
<dbReference type="InterPro" id="IPR027417">
    <property type="entry name" value="P-loop_NTPase"/>
</dbReference>
<dbReference type="PANTHER" id="PTHR47642:SF5">
    <property type="entry name" value="ATP-DEPENDENT DNA HELICASE"/>
    <property type="match status" value="1"/>
</dbReference>
<feature type="region of interest" description="Disordered" evidence="2">
    <location>
        <begin position="381"/>
        <end position="412"/>
    </location>
</feature>
<feature type="region of interest" description="Disordered" evidence="2">
    <location>
        <begin position="299"/>
        <end position="367"/>
    </location>
</feature>
<evidence type="ECO:0000313" key="6">
    <source>
        <dbReference type="Proteomes" id="UP001296104"/>
    </source>
</evidence>
<evidence type="ECO:0000259" key="4">
    <source>
        <dbReference type="Pfam" id="PF11976"/>
    </source>
</evidence>
<evidence type="ECO:0000259" key="3">
    <source>
        <dbReference type="Pfam" id="PF05970"/>
    </source>
</evidence>
<comment type="catalytic activity">
    <reaction evidence="1">
        <text>ATP + H2O = ADP + phosphate + H(+)</text>
        <dbReference type="Rhea" id="RHEA:13065"/>
        <dbReference type="ChEBI" id="CHEBI:15377"/>
        <dbReference type="ChEBI" id="CHEBI:15378"/>
        <dbReference type="ChEBI" id="CHEBI:30616"/>
        <dbReference type="ChEBI" id="CHEBI:43474"/>
        <dbReference type="ChEBI" id="CHEBI:456216"/>
        <dbReference type="EC" id="5.6.2.3"/>
    </reaction>
</comment>
<keyword evidence="1 5" id="KW-0347">Helicase</keyword>
<feature type="compositionally biased region" description="Polar residues" evidence="2">
    <location>
        <begin position="397"/>
        <end position="412"/>
    </location>
</feature>
<feature type="domain" description="DNA helicase Pif1-like DEAD-box helicase" evidence="3">
    <location>
        <begin position="605"/>
        <end position="753"/>
    </location>
</feature>
<dbReference type="GO" id="GO:0006310">
    <property type="term" value="P:DNA recombination"/>
    <property type="evidence" value="ECO:0007669"/>
    <property type="project" value="UniProtKB-KW"/>
</dbReference>
<dbReference type="Gene3D" id="3.10.20.90">
    <property type="entry name" value="Phosphatidylinositol 3-kinase Catalytic Subunit, Chain A, domain 1"/>
    <property type="match status" value="1"/>
</dbReference>
<keyword evidence="1" id="KW-0547">Nucleotide-binding</keyword>
<comment type="similarity">
    <text evidence="1">Belongs to the helicase family.</text>
</comment>
<comment type="caution">
    <text evidence="5">The sequence shown here is derived from an EMBL/GenBank/DDBJ whole genome shotgun (WGS) entry which is preliminary data.</text>
</comment>
<evidence type="ECO:0000256" key="2">
    <source>
        <dbReference type="SAM" id="MobiDB-lite"/>
    </source>
</evidence>
<feature type="compositionally biased region" description="Polar residues" evidence="2">
    <location>
        <begin position="317"/>
        <end position="339"/>
    </location>
</feature>
<dbReference type="InterPro" id="IPR029071">
    <property type="entry name" value="Ubiquitin-like_domsf"/>
</dbReference>
<gene>
    <name evidence="5" type="ORF">LECACI_7A009107</name>
</gene>
<dbReference type="CDD" id="cd18809">
    <property type="entry name" value="SF1_C_RecD"/>
    <property type="match status" value="1"/>
</dbReference>
<keyword evidence="1" id="KW-0234">DNA repair</keyword>
<proteinExistence type="inferred from homology"/>
<feature type="domain" description="Rad60/SUMO-like" evidence="4">
    <location>
        <begin position="415"/>
        <end position="485"/>
    </location>
</feature>
<feature type="compositionally biased region" description="Polar residues" evidence="2">
    <location>
        <begin position="970"/>
        <end position="984"/>
    </location>
</feature>
<feature type="region of interest" description="Disordered" evidence="2">
    <location>
        <begin position="234"/>
        <end position="265"/>
    </location>
</feature>
<keyword evidence="1" id="KW-0067">ATP-binding</keyword>
<dbReference type="SUPFAM" id="SSF54236">
    <property type="entry name" value="Ubiquitin-like"/>
    <property type="match status" value="1"/>
</dbReference>
<feature type="compositionally biased region" description="Low complexity" evidence="2">
    <location>
        <begin position="551"/>
        <end position="569"/>
    </location>
</feature>
<dbReference type="Pfam" id="PF11976">
    <property type="entry name" value="Rad60-SLD"/>
    <property type="match status" value="1"/>
</dbReference>
<name>A0AAI8Z7L6_9PEZI</name>
<accession>A0AAI8Z7L6</accession>
<dbReference type="GO" id="GO:0043139">
    <property type="term" value="F:5'-3' DNA helicase activity"/>
    <property type="evidence" value="ECO:0007669"/>
    <property type="project" value="UniProtKB-EC"/>
</dbReference>
<feature type="region of interest" description="Disordered" evidence="2">
    <location>
        <begin position="550"/>
        <end position="601"/>
    </location>
</feature>
<comment type="cofactor">
    <cofactor evidence="1">
        <name>Mg(2+)</name>
        <dbReference type="ChEBI" id="CHEBI:18420"/>
    </cofactor>
</comment>
<organism evidence="5 6">
    <name type="scientific">Lecanosticta acicola</name>
    <dbReference type="NCBI Taxonomy" id="111012"/>
    <lineage>
        <taxon>Eukaryota</taxon>
        <taxon>Fungi</taxon>
        <taxon>Dikarya</taxon>
        <taxon>Ascomycota</taxon>
        <taxon>Pezizomycotina</taxon>
        <taxon>Dothideomycetes</taxon>
        <taxon>Dothideomycetidae</taxon>
        <taxon>Mycosphaerellales</taxon>
        <taxon>Mycosphaerellaceae</taxon>
        <taxon>Lecanosticta</taxon>
    </lineage>
</organism>
<feature type="region of interest" description="Disordered" evidence="2">
    <location>
        <begin position="958"/>
        <end position="1004"/>
    </location>
</feature>